<name>A0A1E3HV25_9TREE</name>
<evidence type="ECO:0000313" key="2">
    <source>
        <dbReference type="Proteomes" id="UP000094819"/>
    </source>
</evidence>
<dbReference type="EMBL" id="AWGH01000044">
    <property type="protein sequence ID" value="ODN80193.1"/>
    <property type="molecule type" value="Genomic_DNA"/>
</dbReference>
<dbReference type="OrthoDB" id="3037404at2759"/>
<dbReference type="GeneID" id="30197061"/>
<dbReference type="AlphaFoldDB" id="A0A1E3HV25"/>
<gene>
    <name evidence="1" type="ORF">L198_07850</name>
</gene>
<proteinExistence type="predicted"/>
<dbReference type="RefSeq" id="XP_019028198.1">
    <property type="nucleotide sequence ID" value="XM_019179831.1"/>
</dbReference>
<protein>
    <submittedName>
        <fullName evidence="1">Uncharacterized protein</fullName>
    </submittedName>
</protein>
<accession>A0A1E3HV25</accession>
<evidence type="ECO:0000313" key="1">
    <source>
        <dbReference type="EMBL" id="ODN80193.1"/>
    </source>
</evidence>
<comment type="caution">
    <text evidence="1">The sequence shown here is derived from an EMBL/GenBank/DDBJ whole genome shotgun (WGS) entry which is preliminary data.</text>
</comment>
<organism evidence="1 2">
    <name type="scientific">Cryptococcus wingfieldii CBS 7118</name>
    <dbReference type="NCBI Taxonomy" id="1295528"/>
    <lineage>
        <taxon>Eukaryota</taxon>
        <taxon>Fungi</taxon>
        <taxon>Dikarya</taxon>
        <taxon>Basidiomycota</taxon>
        <taxon>Agaricomycotina</taxon>
        <taxon>Tremellomycetes</taxon>
        <taxon>Tremellales</taxon>
        <taxon>Cryptococcaceae</taxon>
        <taxon>Cryptococcus</taxon>
    </lineage>
</organism>
<reference evidence="1 2" key="1">
    <citation type="submission" date="2016-06" db="EMBL/GenBank/DDBJ databases">
        <title>Evolution of pathogenesis and genome organization in the Tremellales.</title>
        <authorList>
            <person name="Cuomo C."/>
            <person name="Litvintseva A."/>
            <person name="Heitman J."/>
            <person name="Chen Y."/>
            <person name="Sun S."/>
            <person name="Springer D."/>
            <person name="Dromer F."/>
            <person name="Young S."/>
            <person name="Zeng Q."/>
            <person name="Chapman S."/>
            <person name="Gujja S."/>
            <person name="Saif S."/>
            <person name="Birren B."/>
        </authorList>
    </citation>
    <scope>NUCLEOTIDE SEQUENCE [LARGE SCALE GENOMIC DNA]</scope>
    <source>
        <strain evidence="1 2">CBS 7118</strain>
    </source>
</reference>
<sequence length="128" mass="13981">MGHRPNSTIIQQYYDFGNFEADVVGGILGEGEGGADEIIPLTALARPNNESTYTVKDALRDSPRFRNMQEKWSFLRDCLASGSGEWTKVEPFKSDPGAAIQTSGHIGMLPAIIAAYKSQMRAFVVLQG</sequence>
<keyword evidence="2" id="KW-1185">Reference proteome</keyword>
<dbReference type="Proteomes" id="UP000094819">
    <property type="component" value="Unassembled WGS sequence"/>
</dbReference>